<dbReference type="Gene3D" id="2.60.120.920">
    <property type="match status" value="1"/>
</dbReference>
<accession>A0A077WEY7</accession>
<dbReference type="InterPro" id="IPR003877">
    <property type="entry name" value="SPRY_dom"/>
</dbReference>
<dbReference type="CDD" id="cd12910">
    <property type="entry name" value="SPRY_SSH4_like"/>
    <property type="match status" value="1"/>
</dbReference>
<name>A0A077WEY7_9FUNG</name>
<dbReference type="InterPro" id="IPR013320">
    <property type="entry name" value="ConA-like_dom_sf"/>
</dbReference>
<gene>
    <name evidence="7" type="ORF">LRAMOSA07726</name>
</gene>
<keyword evidence="3 5" id="KW-1133">Transmembrane helix</keyword>
<feature type="domain" description="B30.2/SPRY" evidence="6">
    <location>
        <begin position="88"/>
        <end position="269"/>
    </location>
</feature>
<dbReference type="GO" id="GO:0016020">
    <property type="term" value="C:membrane"/>
    <property type="evidence" value="ECO:0007669"/>
    <property type="project" value="UniProtKB-SubCell"/>
</dbReference>
<dbReference type="Pfam" id="PF00622">
    <property type="entry name" value="SPRY"/>
    <property type="match status" value="1"/>
</dbReference>
<organism evidence="7">
    <name type="scientific">Lichtheimia ramosa</name>
    <dbReference type="NCBI Taxonomy" id="688394"/>
    <lineage>
        <taxon>Eukaryota</taxon>
        <taxon>Fungi</taxon>
        <taxon>Fungi incertae sedis</taxon>
        <taxon>Mucoromycota</taxon>
        <taxon>Mucoromycotina</taxon>
        <taxon>Mucoromycetes</taxon>
        <taxon>Mucorales</taxon>
        <taxon>Lichtheimiaceae</taxon>
        <taxon>Lichtheimia</taxon>
    </lineage>
</organism>
<protein>
    <recommendedName>
        <fullName evidence="6">B30.2/SPRY domain-containing protein</fullName>
    </recommendedName>
</protein>
<dbReference type="InterPro" id="IPR050618">
    <property type="entry name" value="Ubq-SigPath_Reg"/>
</dbReference>
<sequence length="340" mass="37609">MINYEGFYAVVVVCLVILAAIVCCLGIRLFRRSARKEAIDNANLLRPTRRADEWQPLEGITVPIETREDLQQVLAWQGRFPPKSNEWIDVPAEPLVQERGVAAWTFVENERMADTDDDSNAAVMDRTTVVFCQGQGCVLTNLPLPRQEFVYWEVKVLQLDDQDRLAIGLATKPYPGWRLPGWHRHSVAYHSHTGAVHASDPFIGRPYGPPFKEGDVVGVGYLSNTSTVFFTRNGKNLGKASIGFKFPVYPAIGAAGPCQVAVNFGQQEFLFSPANLREAALAPKQGTLPPPPAYGDTRNTIMLFGASEIDDDSLQNNSHLDYSHQSALAEPASVPPPRYT</sequence>
<dbReference type="PANTHER" id="PTHR12864">
    <property type="entry name" value="RAN BINDING PROTEIN 9-RELATED"/>
    <property type="match status" value="1"/>
</dbReference>
<dbReference type="SUPFAM" id="SSF49899">
    <property type="entry name" value="Concanavalin A-like lectins/glucanases"/>
    <property type="match status" value="1"/>
</dbReference>
<evidence type="ECO:0000313" key="7">
    <source>
        <dbReference type="EMBL" id="CDS05197.1"/>
    </source>
</evidence>
<keyword evidence="2 5" id="KW-0812">Transmembrane</keyword>
<feature type="transmembrane region" description="Helical" evidence="5">
    <location>
        <begin position="6"/>
        <end position="27"/>
    </location>
</feature>
<evidence type="ECO:0000256" key="4">
    <source>
        <dbReference type="ARBA" id="ARBA00023136"/>
    </source>
</evidence>
<dbReference type="InterPro" id="IPR043136">
    <property type="entry name" value="B30.2/SPRY_sf"/>
</dbReference>
<evidence type="ECO:0000256" key="5">
    <source>
        <dbReference type="SAM" id="Phobius"/>
    </source>
</evidence>
<keyword evidence="4 5" id="KW-0472">Membrane</keyword>
<dbReference type="InterPro" id="IPR001870">
    <property type="entry name" value="B30.2/SPRY"/>
</dbReference>
<dbReference type="AlphaFoldDB" id="A0A077WEY7"/>
<dbReference type="EMBL" id="LK023316">
    <property type="protein sequence ID" value="CDS05197.1"/>
    <property type="molecule type" value="Genomic_DNA"/>
</dbReference>
<evidence type="ECO:0000256" key="1">
    <source>
        <dbReference type="ARBA" id="ARBA00004167"/>
    </source>
</evidence>
<dbReference type="SMART" id="SM00449">
    <property type="entry name" value="SPRY"/>
    <property type="match status" value="1"/>
</dbReference>
<dbReference type="OrthoDB" id="258495at2759"/>
<dbReference type="InterPro" id="IPR035780">
    <property type="entry name" value="SPRY_Ssh4-like"/>
</dbReference>
<reference evidence="7" key="1">
    <citation type="journal article" date="2014" name="Genome Announc.">
        <title>De novo whole-genome sequence and genome annotation of Lichtheimia ramosa.</title>
        <authorList>
            <person name="Linde J."/>
            <person name="Schwartze V."/>
            <person name="Binder U."/>
            <person name="Lass-Florl C."/>
            <person name="Voigt K."/>
            <person name="Horn F."/>
        </authorList>
    </citation>
    <scope>NUCLEOTIDE SEQUENCE</scope>
    <source>
        <strain evidence="7">JMRC FSU:6197</strain>
    </source>
</reference>
<evidence type="ECO:0000259" key="6">
    <source>
        <dbReference type="PROSITE" id="PS50188"/>
    </source>
</evidence>
<dbReference type="PROSITE" id="PS50188">
    <property type="entry name" value="B302_SPRY"/>
    <property type="match status" value="1"/>
</dbReference>
<evidence type="ECO:0000256" key="3">
    <source>
        <dbReference type="ARBA" id="ARBA00022989"/>
    </source>
</evidence>
<proteinExistence type="predicted"/>
<evidence type="ECO:0000256" key="2">
    <source>
        <dbReference type="ARBA" id="ARBA00022692"/>
    </source>
</evidence>
<comment type="subcellular location">
    <subcellularLocation>
        <location evidence="1">Membrane</location>
        <topology evidence="1">Single-pass membrane protein</topology>
    </subcellularLocation>
</comment>